<dbReference type="InterPro" id="IPR029056">
    <property type="entry name" value="Ribokinase-like"/>
</dbReference>
<dbReference type="Pfam" id="PF00294">
    <property type="entry name" value="PfkB"/>
    <property type="match status" value="1"/>
</dbReference>
<evidence type="ECO:0000259" key="4">
    <source>
        <dbReference type="Pfam" id="PF00294"/>
    </source>
</evidence>
<name>A0A6J7GGS7_9ZZZZ</name>
<dbReference type="EMBL" id="CAEZXT010000107">
    <property type="protein sequence ID" value="CAB4707211.1"/>
    <property type="molecule type" value="Genomic_DNA"/>
</dbReference>
<evidence type="ECO:0000313" key="7">
    <source>
        <dbReference type="EMBL" id="CAB5017390.1"/>
    </source>
</evidence>
<gene>
    <name evidence="5" type="ORF">UFOPK2589_01151</name>
    <name evidence="6" type="ORF">UFOPK3558_00956</name>
    <name evidence="7" type="ORF">UFOPK4074_00958</name>
</gene>
<dbReference type="Gene3D" id="3.40.1190.20">
    <property type="match status" value="1"/>
</dbReference>
<evidence type="ECO:0000313" key="6">
    <source>
        <dbReference type="EMBL" id="CAB4906214.1"/>
    </source>
</evidence>
<evidence type="ECO:0000256" key="1">
    <source>
        <dbReference type="ARBA" id="ARBA00010688"/>
    </source>
</evidence>
<sequence>MADLFTFGEILALFLASDTDDVKTARTYDLSAAGAEANVAVAVNRLGLSVSFMSRVGKDELGDVVISELEEEKLLTQYVTRVDEYTCALIRNRGTTRPVNVTYLRKSSAGSTMCVDDLRESDIRNSRWVHATGITAAISLSAREAVVEALAIARSHSIKTSFDLNIRRKIWSEDQARETLFNIAQNVDVLFGGEDEYEVVFGSEKPEQNLEKAIAQGNRIAVMTAGPGLVRVLDGNSYFEITPPVVKAVDPVGSGDAFVGGTIAGLLAGISLKDAIVQGSKSGASVASQFGDWAGLPFGVKGISSLTEAITRERATS</sequence>
<organism evidence="6">
    <name type="scientific">freshwater metagenome</name>
    <dbReference type="NCBI Taxonomy" id="449393"/>
    <lineage>
        <taxon>unclassified sequences</taxon>
        <taxon>metagenomes</taxon>
        <taxon>ecological metagenomes</taxon>
    </lineage>
</organism>
<dbReference type="EMBL" id="CAFBMI010000107">
    <property type="protein sequence ID" value="CAB4906214.1"/>
    <property type="molecule type" value="Genomic_DNA"/>
</dbReference>
<feature type="domain" description="Carbohydrate kinase PfkB" evidence="4">
    <location>
        <begin position="1"/>
        <end position="293"/>
    </location>
</feature>
<dbReference type="InterPro" id="IPR011611">
    <property type="entry name" value="PfkB_dom"/>
</dbReference>
<evidence type="ECO:0000256" key="2">
    <source>
        <dbReference type="ARBA" id="ARBA00022679"/>
    </source>
</evidence>
<dbReference type="PANTHER" id="PTHR43320:SF2">
    <property type="entry name" value="2-DEHYDRO-3-DEOXYGLUCONOKINASE_2-DEHYDRO-3-DEOXYGALACTONOKINASE"/>
    <property type="match status" value="1"/>
</dbReference>
<accession>A0A6J7GGS7</accession>
<evidence type="ECO:0000313" key="5">
    <source>
        <dbReference type="EMBL" id="CAB4707211.1"/>
    </source>
</evidence>
<proteinExistence type="inferred from homology"/>
<dbReference type="GO" id="GO:0016301">
    <property type="term" value="F:kinase activity"/>
    <property type="evidence" value="ECO:0007669"/>
    <property type="project" value="UniProtKB-KW"/>
</dbReference>
<dbReference type="InterPro" id="IPR052700">
    <property type="entry name" value="Carb_kinase_PfkB-like"/>
</dbReference>
<dbReference type="PANTHER" id="PTHR43320">
    <property type="entry name" value="SUGAR KINASE"/>
    <property type="match status" value="1"/>
</dbReference>
<dbReference type="SUPFAM" id="SSF53613">
    <property type="entry name" value="Ribokinase-like"/>
    <property type="match status" value="1"/>
</dbReference>
<evidence type="ECO:0000256" key="3">
    <source>
        <dbReference type="ARBA" id="ARBA00022777"/>
    </source>
</evidence>
<keyword evidence="2" id="KW-0808">Transferase</keyword>
<keyword evidence="3" id="KW-0418">Kinase</keyword>
<reference evidence="6" key="1">
    <citation type="submission" date="2020-05" db="EMBL/GenBank/DDBJ databases">
        <authorList>
            <person name="Chiriac C."/>
            <person name="Salcher M."/>
            <person name="Ghai R."/>
            <person name="Kavagutti S V."/>
        </authorList>
    </citation>
    <scope>NUCLEOTIDE SEQUENCE</scope>
</reference>
<dbReference type="CDD" id="cd01166">
    <property type="entry name" value="KdgK"/>
    <property type="match status" value="1"/>
</dbReference>
<protein>
    <submittedName>
        <fullName evidence="6">Unannotated protein</fullName>
    </submittedName>
</protein>
<comment type="similarity">
    <text evidence="1">Belongs to the carbohydrate kinase PfkB family.</text>
</comment>
<dbReference type="EMBL" id="CAFBPG010000104">
    <property type="protein sequence ID" value="CAB5017390.1"/>
    <property type="molecule type" value="Genomic_DNA"/>
</dbReference>
<dbReference type="AlphaFoldDB" id="A0A6J7GGS7"/>